<feature type="chain" id="PRO_5027066590" description="Altered inheritance of mitochondria protein 6" evidence="2">
    <location>
        <begin position="36"/>
        <end position="300"/>
    </location>
</feature>
<evidence type="ECO:0000256" key="2">
    <source>
        <dbReference type="SAM" id="SignalP"/>
    </source>
</evidence>
<proteinExistence type="predicted"/>
<dbReference type="GO" id="GO:0008081">
    <property type="term" value="F:phosphoric diester hydrolase activity"/>
    <property type="evidence" value="ECO:0007669"/>
    <property type="project" value="InterPro"/>
</dbReference>
<dbReference type="PANTHER" id="PTHR31571:SF1">
    <property type="entry name" value="ALTERED INHERITANCE OF MITOCHONDRIA PROTEIN 6"/>
    <property type="match status" value="1"/>
</dbReference>
<dbReference type="AlphaFoldDB" id="A0A6N9VKN0"/>
<feature type="signal peptide" evidence="2">
    <location>
        <begin position="1"/>
        <end position="35"/>
    </location>
</feature>
<evidence type="ECO:0000313" key="3">
    <source>
        <dbReference type="EMBL" id="NEB73466.1"/>
    </source>
</evidence>
<dbReference type="InterPro" id="IPR006311">
    <property type="entry name" value="TAT_signal"/>
</dbReference>
<evidence type="ECO:0000256" key="1">
    <source>
        <dbReference type="ARBA" id="ARBA00014286"/>
    </source>
</evidence>
<dbReference type="Gene3D" id="3.20.20.190">
    <property type="entry name" value="Phosphatidylinositol (PI) phosphodiesterase"/>
    <property type="match status" value="1"/>
</dbReference>
<dbReference type="Proteomes" id="UP000471648">
    <property type="component" value="Unassembled WGS sequence"/>
</dbReference>
<dbReference type="CDD" id="cd08577">
    <property type="entry name" value="PI-PLCc_GDPD_SF_unchar3"/>
    <property type="match status" value="1"/>
</dbReference>
<dbReference type="RefSeq" id="WP_164359366.1">
    <property type="nucleotide sequence ID" value="NZ_CP109550.1"/>
</dbReference>
<organism evidence="3 4">
    <name type="scientific">Streptomyces microflavus</name>
    <name type="common">Streptomyces lipmanii</name>
    <dbReference type="NCBI Taxonomy" id="1919"/>
    <lineage>
        <taxon>Bacteria</taxon>
        <taxon>Bacillati</taxon>
        <taxon>Actinomycetota</taxon>
        <taxon>Actinomycetes</taxon>
        <taxon>Kitasatosporales</taxon>
        <taxon>Streptomycetaceae</taxon>
        <taxon>Streptomyces</taxon>
    </lineage>
</organism>
<dbReference type="PANTHER" id="PTHR31571">
    <property type="entry name" value="ALTERED INHERITANCE OF MITOCHONDRIA PROTEIN 6"/>
    <property type="match status" value="1"/>
</dbReference>
<dbReference type="EMBL" id="JAAGME010001725">
    <property type="protein sequence ID" value="NEB73466.1"/>
    <property type="molecule type" value="Genomic_DNA"/>
</dbReference>
<evidence type="ECO:0000313" key="4">
    <source>
        <dbReference type="Proteomes" id="UP000471648"/>
    </source>
</evidence>
<reference evidence="3 4" key="1">
    <citation type="submission" date="2020-01" db="EMBL/GenBank/DDBJ databases">
        <title>Insect and environment-associated Actinomycetes.</title>
        <authorList>
            <person name="Currrie C."/>
            <person name="Chevrette M."/>
            <person name="Carlson C."/>
            <person name="Stubbendieck R."/>
            <person name="Wendt-Pienkowski E."/>
        </authorList>
    </citation>
    <scope>NUCLEOTIDE SEQUENCE [LARGE SCALE GENOMIC DNA]</scope>
    <source>
        <strain evidence="3 4">SID14438</strain>
    </source>
</reference>
<dbReference type="InterPro" id="IPR051236">
    <property type="entry name" value="HAT_RTT109-like"/>
</dbReference>
<dbReference type="InterPro" id="IPR039559">
    <property type="entry name" value="AIM6_PI-PLC-like_dom"/>
</dbReference>
<keyword evidence="2" id="KW-0732">Signal</keyword>
<protein>
    <recommendedName>
        <fullName evidence="1">Altered inheritance of mitochondria protein 6</fullName>
    </recommendedName>
</protein>
<accession>A0A6N9VKN0</accession>
<dbReference type="GO" id="GO:0006629">
    <property type="term" value="P:lipid metabolic process"/>
    <property type="evidence" value="ECO:0007669"/>
    <property type="project" value="InterPro"/>
</dbReference>
<gene>
    <name evidence="3" type="ORF">G3I39_41375</name>
</gene>
<dbReference type="PROSITE" id="PS51318">
    <property type="entry name" value="TAT"/>
    <property type="match status" value="1"/>
</dbReference>
<dbReference type="SUPFAM" id="SSF51695">
    <property type="entry name" value="PLC-like phosphodiesterases"/>
    <property type="match status" value="1"/>
</dbReference>
<comment type="caution">
    <text evidence="3">The sequence shown here is derived from an EMBL/GenBank/DDBJ whole genome shotgun (WGS) entry which is preliminary data.</text>
</comment>
<name>A0A6N9VKN0_STRMI</name>
<sequence length="300" mass="32385">MAVPSAPAAPTRRRALTVTLATAAAVIAAPAGVAAASPAAVASRPPRPLRHAHAHNDYLHPRPLYDALAHGFTSVEADVFLVDGELLVAHDPAGLDPRRTLAALYLDPLRALVRAGHGSVHPHHRVPLQLLIDIKADGVAAYRELDRQLARHRSLLTSYHHGRVRPGAITAVISGDRAARVPMEAQRTRLAFYDGRLDDLGTASPASFTPLISANWTQTFAWLGAGPFPRAERDRLRTLVAAAHREGRRIRFWATPDLPGPEREAVWSELLAAGVDHLNTDDLAGLERFLRARAGAPRAS</sequence>
<dbReference type="InterPro" id="IPR017946">
    <property type="entry name" value="PLC-like_Pdiesterase_TIM-brl"/>
</dbReference>
<dbReference type="Pfam" id="PF13653">
    <property type="entry name" value="GDPD_2"/>
    <property type="match status" value="1"/>
</dbReference>